<comment type="similarity">
    <text evidence="1 5 6">Belongs to the universal ribosomal protein uS9 family.</text>
</comment>
<dbReference type="InterPro" id="IPR014721">
    <property type="entry name" value="Ribsml_uS5_D2-typ_fold_subgr"/>
</dbReference>
<name>A0A6V8LV71_9BACT</name>
<dbReference type="RefSeq" id="WP_173082728.1">
    <property type="nucleotide sequence ID" value="NZ_BLTE01000005.1"/>
</dbReference>
<evidence type="ECO:0000313" key="9">
    <source>
        <dbReference type="Proteomes" id="UP000494245"/>
    </source>
</evidence>
<dbReference type="GO" id="GO:0006412">
    <property type="term" value="P:translation"/>
    <property type="evidence" value="ECO:0007669"/>
    <property type="project" value="UniProtKB-UniRule"/>
</dbReference>
<dbReference type="PROSITE" id="PS00360">
    <property type="entry name" value="RIBOSOMAL_S9"/>
    <property type="match status" value="1"/>
</dbReference>
<reference evidence="8 9" key="2">
    <citation type="submission" date="2020-05" db="EMBL/GenBank/DDBJ databases">
        <title>Draft genome sequence of Desulfovibrio sp. strainFSS-1.</title>
        <authorList>
            <person name="Shimoshige H."/>
            <person name="Kobayashi H."/>
            <person name="Maekawa T."/>
        </authorList>
    </citation>
    <scope>NUCLEOTIDE SEQUENCE [LARGE SCALE GENOMIC DNA]</scope>
    <source>
        <strain evidence="8 9">SIID29052-01</strain>
    </source>
</reference>
<dbReference type="FunFam" id="3.30.230.10:FF:000001">
    <property type="entry name" value="30S ribosomal protein S9"/>
    <property type="match status" value="1"/>
</dbReference>
<dbReference type="GO" id="GO:0022627">
    <property type="term" value="C:cytosolic small ribosomal subunit"/>
    <property type="evidence" value="ECO:0007669"/>
    <property type="project" value="TreeGrafter"/>
</dbReference>
<keyword evidence="9" id="KW-1185">Reference proteome</keyword>
<evidence type="ECO:0000256" key="1">
    <source>
        <dbReference type="ARBA" id="ARBA00005251"/>
    </source>
</evidence>
<dbReference type="Pfam" id="PF00380">
    <property type="entry name" value="Ribosomal_S9"/>
    <property type="match status" value="1"/>
</dbReference>
<dbReference type="HAMAP" id="MF_00532_B">
    <property type="entry name" value="Ribosomal_uS9_B"/>
    <property type="match status" value="1"/>
</dbReference>
<organism evidence="8 9">
    <name type="scientific">Fundidesulfovibrio magnetotacticus</name>
    <dbReference type="NCBI Taxonomy" id="2730080"/>
    <lineage>
        <taxon>Bacteria</taxon>
        <taxon>Pseudomonadati</taxon>
        <taxon>Thermodesulfobacteriota</taxon>
        <taxon>Desulfovibrionia</taxon>
        <taxon>Desulfovibrionales</taxon>
        <taxon>Desulfovibrionaceae</taxon>
        <taxon>Fundidesulfovibrio</taxon>
    </lineage>
</organism>
<evidence type="ECO:0000256" key="3">
    <source>
        <dbReference type="ARBA" id="ARBA00023274"/>
    </source>
</evidence>
<feature type="region of interest" description="Disordered" evidence="7">
    <location>
        <begin position="109"/>
        <end position="130"/>
    </location>
</feature>
<dbReference type="NCBIfam" id="NF001099">
    <property type="entry name" value="PRK00132.1"/>
    <property type="match status" value="1"/>
</dbReference>
<keyword evidence="3 5" id="KW-0687">Ribonucleoprotein</keyword>
<accession>A0A6V8LV71</accession>
<protein>
    <recommendedName>
        <fullName evidence="4 5">Small ribosomal subunit protein uS9</fullName>
    </recommendedName>
</protein>
<reference evidence="8 9" key="1">
    <citation type="submission" date="2020-04" db="EMBL/GenBank/DDBJ databases">
        <authorList>
            <consortium name="Desulfovibrio sp. FSS-1 genome sequencing consortium"/>
            <person name="Shimoshige H."/>
            <person name="Kobayashi H."/>
            <person name="Maekawa T."/>
        </authorList>
    </citation>
    <scope>NUCLEOTIDE SEQUENCE [LARGE SCALE GENOMIC DNA]</scope>
    <source>
        <strain evidence="8 9">SIID29052-01</strain>
    </source>
</reference>
<dbReference type="Proteomes" id="UP000494245">
    <property type="component" value="Unassembled WGS sequence"/>
</dbReference>
<sequence>MSTDFFYGTGRRKTAIARTRIKPGTGQILINGRPADEYFPRPALQGIIRQPFALTRTQGRFDVNATLDGGGISGQAEALRHGISRALLQADPELRPMLKKAGLLTRDARAKERKKYGQRAARARFQYSKR</sequence>
<evidence type="ECO:0000256" key="2">
    <source>
        <dbReference type="ARBA" id="ARBA00022980"/>
    </source>
</evidence>
<dbReference type="InterPro" id="IPR023035">
    <property type="entry name" value="Ribosomal_uS9_bac/plastid"/>
</dbReference>
<dbReference type="EMBL" id="BLTE01000005">
    <property type="protein sequence ID" value="GFK93567.1"/>
    <property type="molecule type" value="Genomic_DNA"/>
</dbReference>
<dbReference type="InterPro" id="IPR020568">
    <property type="entry name" value="Ribosomal_Su5_D2-typ_SF"/>
</dbReference>
<dbReference type="PANTHER" id="PTHR21569:SF1">
    <property type="entry name" value="SMALL RIBOSOMAL SUBUNIT PROTEIN US9M"/>
    <property type="match status" value="1"/>
</dbReference>
<keyword evidence="2 5" id="KW-0689">Ribosomal protein</keyword>
<dbReference type="AlphaFoldDB" id="A0A6V8LV71"/>
<comment type="caution">
    <text evidence="8">The sequence shown here is derived from an EMBL/GenBank/DDBJ whole genome shotgun (WGS) entry which is preliminary data.</text>
</comment>
<evidence type="ECO:0000256" key="4">
    <source>
        <dbReference type="ARBA" id="ARBA00035259"/>
    </source>
</evidence>
<dbReference type="SUPFAM" id="SSF54211">
    <property type="entry name" value="Ribosomal protein S5 domain 2-like"/>
    <property type="match status" value="1"/>
</dbReference>
<evidence type="ECO:0000313" key="8">
    <source>
        <dbReference type="EMBL" id="GFK93567.1"/>
    </source>
</evidence>
<evidence type="ECO:0000256" key="7">
    <source>
        <dbReference type="SAM" id="MobiDB-lite"/>
    </source>
</evidence>
<proteinExistence type="inferred from homology"/>
<dbReference type="GO" id="GO:0003735">
    <property type="term" value="F:structural constituent of ribosome"/>
    <property type="evidence" value="ECO:0007669"/>
    <property type="project" value="InterPro"/>
</dbReference>
<dbReference type="PANTHER" id="PTHR21569">
    <property type="entry name" value="RIBOSOMAL PROTEIN S9"/>
    <property type="match status" value="1"/>
</dbReference>
<evidence type="ECO:0000256" key="6">
    <source>
        <dbReference type="RuleBase" id="RU003815"/>
    </source>
</evidence>
<dbReference type="GO" id="GO:0003723">
    <property type="term" value="F:RNA binding"/>
    <property type="evidence" value="ECO:0007669"/>
    <property type="project" value="TreeGrafter"/>
</dbReference>
<evidence type="ECO:0000256" key="5">
    <source>
        <dbReference type="HAMAP-Rule" id="MF_00532"/>
    </source>
</evidence>
<dbReference type="Gene3D" id="3.30.230.10">
    <property type="match status" value="1"/>
</dbReference>
<gene>
    <name evidence="5 8" type="primary">rpsI</name>
    <name evidence="8" type="ORF">NNJEOMEG_01401</name>
</gene>
<dbReference type="InterPro" id="IPR020574">
    <property type="entry name" value="Ribosomal_uS9_CS"/>
</dbReference>
<dbReference type="InterPro" id="IPR000754">
    <property type="entry name" value="Ribosomal_uS9"/>
</dbReference>